<dbReference type="EMBL" id="RBNJ01002272">
    <property type="protein sequence ID" value="RUS32154.1"/>
    <property type="molecule type" value="Genomic_DNA"/>
</dbReference>
<reference evidence="4 5" key="1">
    <citation type="journal article" date="2018" name="New Phytol.">
        <title>Phylogenomics of Endogonaceae and evolution of mycorrhizas within Mucoromycota.</title>
        <authorList>
            <person name="Chang Y."/>
            <person name="Desiro A."/>
            <person name="Na H."/>
            <person name="Sandor L."/>
            <person name="Lipzen A."/>
            <person name="Clum A."/>
            <person name="Barry K."/>
            <person name="Grigoriev I.V."/>
            <person name="Martin F.M."/>
            <person name="Stajich J.E."/>
            <person name="Smith M.E."/>
            <person name="Bonito G."/>
            <person name="Spatafora J.W."/>
        </authorList>
    </citation>
    <scope>NUCLEOTIDE SEQUENCE [LARGE SCALE GENOMIC DNA]</scope>
    <source>
        <strain evidence="4 5">AD002</strain>
    </source>
</reference>
<feature type="domain" description="NFACT RNA-binding" evidence="2">
    <location>
        <begin position="55"/>
        <end position="128"/>
    </location>
</feature>
<evidence type="ECO:0000256" key="1">
    <source>
        <dbReference type="SAM" id="MobiDB-lite"/>
    </source>
</evidence>
<dbReference type="InterPro" id="IPR052743">
    <property type="entry name" value="Glutaminase_GtaA"/>
</dbReference>
<accession>A0A433QQU4</accession>
<protein>
    <recommendedName>
        <fullName evidence="6">DUF2433 domain-containing protein</fullName>
    </recommendedName>
</protein>
<evidence type="ECO:0000313" key="5">
    <source>
        <dbReference type="Proteomes" id="UP000274822"/>
    </source>
</evidence>
<feature type="region of interest" description="Disordered" evidence="1">
    <location>
        <begin position="127"/>
        <end position="184"/>
    </location>
</feature>
<proteinExistence type="predicted"/>
<dbReference type="PANTHER" id="PTHR31987:SF11">
    <property type="entry name" value="DUF2433 DOMAIN-CONTAINING PROTEIN"/>
    <property type="match status" value="1"/>
</dbReference>
<dbReference type="InterPro" id="IPR008532">
    <property type="entry name" value="NFACT_RNA-bd"/>
</dbReference>
<dbReference type="InterPro" id="IPR018829">
    <property type="entry name" value="DUF2433"/>
</dbReference>
<evidence type="ECO:0000259" key="3">
    <source>
        <dbReference type="Pfam" id="PF10360"/>
    </source>
</evidence>
<feature type="region of interest" description="Disordered" evidence="1">
    <location>
        <begin position="321"/>
        <end position="375"/>
    </location>
</feature>
<evidence type="ECO:0000259" key="2">
    <source>
        <dbReference type="Pfam" id="PF05670"/>
    </source>
</evidence>
<evidence type="ECO:0000313" key="4">
    <source>
        <dbReference type="EMBL" id="RUS32154.1"/>
    </source>
</evidence>
<dbReference type="Pfam" id="PF05670">
    <property type="entry name" value="NFACT-R_1"/>
    <property type="match status" value="1"/>
</dbReference>
<feature type="domain" description="DUF2433" evidence="3">
    <location>
        <begin position="656"/>
        <end position="698"/>
    </location>
</feature>
<keyword evidence="5" id="KW-1185">Reference proteome</keyword>
<name>A0A433QQU4_9FUNG</name>
<dbReference type="SUPFAM" id="SSF56300">
    <property type="entry name" value="Metallo-dependent phosphatases"/>
    <property type="match status" value="1"/>
</dbReference>
<organism evidence="4 5">
    <name type="scientific">Jimgerdemannia flammicorona</name>
    <dbReference type="NCBI Taxonomy" id="994334"/>
    <lineage>
        <taxon>Eukaryota</taxon>
        <taxon>Fungi</taxon>
        <taxon>Fungi incertae sedis</taxon>
        <taxon>Mucoromycota</taxon>
        <taxon>Mucoromycotina</taxon>
        <taxon>Endogonomycetes</taxon>
        <taxon>Endogonales</taxon>
        <taxon>Endogonaceae</taxon>
        <taxon>Jimgerdemannia</taxon>
    </lineage>
</organism>
<gene>
    <name evidence="4" type="ORF">BC938DRAFT_476145</name>
</gene>
<dbReference type="PANTHER" id="PTHR31987">
    <property type="entry name" value="GLUTAMINASE A-RELATED"/>
    <property type="match status" value="1"/>
</dbReference>
<dbReference type="AlphaFoldDB" id="A0A433QQU4"/>
<sequence length="699" mass="76431">MHNRRGSYQVWVPRGRLGTPLYPKYYPPPKALNALYATFNLTDTLCISPHTSYPQFHVDKLSSAHVYLRLQPGQDWAEIPEELLVDCAQLVKSNSIDGNKKNNIAIVYTPWDNLKKTAGMETGQVSFHKLDKVGSGQTHPRRDTRQRDCEPPQQDQGGARARLGGGKIGAGQEGPTPEPAGGVQQGGLEVESAVMDGEMVCLESHITRSVFPNSISFRTVFRGSWWMNVLAGGGGETGRAEAEGEEADIAPVHLGGDVTQGRGRFCGSLSAAHSKLTIIETTPHSASVAPDTTTTTHRHNQTLPSIHLITSHPAAMTTDYDRPTGPGPALHHPQNPINKQPYRPNGNQGPQAFASNPPPFPNNTQPFVSNYPDNGAPQSVINAGQFIAQNANPAGPAQITQTQLGGTVQGTVLNSDGGRILCVADVRGNISQLNQLAEETNAKYIIHTGDFGFYERESLERISDRTLKHLVQYSTLIPPHVRSRLNTSPPEYVRRTIQQSPVPYLSEFPSYLTGEKRLNVPVYTVWGACEDVVVLERFRSGEYIVHNLHVLDEATTGLIDVGGVSLRLFGLGGAVVQHKLFDNGEGVDTIAGGAGTMWTTALQIGELVETAQNVYDASETRVLVTHASPGREGLLAQLALILRADFTISAGLHFRYGISYNEFSVQADQEHYRNRLLQSQKGFMQMWDTIKEQVENYVE</sequence>
<feature type="compositionally biased region" description="Gly residues" evidence="1">
    <location>
        <begin position="163"/>
        <end position="172"/>
    </location>
</feature>
<dbReference type="InterPro" id="IPR029052">
    <property type="entry name" value="Metallo-depent_PP-like"/>
</dbReference>
<comment type="caution">
    <text evidence="4">The sequence shown here is derived from an EMBL/GenBank/DDBJ whole genome shotgun (WGS) entry which is preliminary data.</text>
</comment>
<evidence type="ECO:0008006" key="6">
    <source>
        <dbReference type="Google" id="ProtNLM"/>
    </source>
</evidence>
<feature type="compositionally biased region" description="Polar residues" evidence="1">
    <location>
        <begin position="364"/>
        <end position="375"/>
    </location>
</feature>
<feature type="compositionally biased region" description="Polar residues" evidence="1">
    <location>
        <begin position="345"/>
        <end position="354"/>
    </location>
</feature>
<dbReference type="Pfam" id="PF10360">
    <property type="entry name" value="DUF2433"/>
    <property type="match status" value="1"/>
</dbReference>
<feature type="compositionally biased region" description="Basic and acidic residues" evidence="1">
    <location>
        <begin position="140"/>
        <end position="150"/>
    </location>
</feature>
<dbReference type="Proteomes" id="UP000274822">
    <property type="component" value="Unassembled WGS sequence"/>
</dbReference>